<evidence type="ECO:0000259" key="4">
    <source>
        <dbReference type="Pfam" id="PF02826"/>
    </source>
</evidence>
<gene>
    <name evidence="5" type="ORF">KL86CLO1_12733</name>
</gene>
<dbReference type="EMBL" id="FLUN01000001">
    <property type="protein sequence ID" value="SBW09770.1"/>
    <property type="molecule type" value="Genomic_DNA"/>
</dbReference>
<evidence type="ECO:0000313" key="5">
    <source>
        <dbReference type="EMBL" id="SBW09770.1"/>
    </source>
</evidence>
<keyword evidence="2" id="KW-0560">Oxidoreductase</keyword>
<dbReference type="AlphaFoldDB" id="A0A212KDG7"/>
<comment type="similarity">
    <text evidence="1">Belongs to the D-isomer specific 2-hydroxyacid dehydrogenase family.</text>
</comment>
<dbReference type="GO" id="GO:0016616">
    <property type="term" value="F:oxidoreductase activity, acting on the CH-OH group of donors, NAD or NADP as acceptor"/>
    <property type="evidence" value="ECO:0007669"/>
    <property type="project" value="InterPro"/>
</dbReference>
<accession>A0A212KDG7</accession>
<name>A0A212KDG7_9FIRM</name>
<evidence type="ECO:0000256" key="2">
    <source>
        <dbReference type="ARBA" id="ARBA00023002"/>
    </source>
</evidence>
<dbReference type="InterPro" id="IPR006140">
    <property type="entry name" value="D-isomer_DH_NAD-bd"/>
</dbReference>
<keyword evidence="3" id="KW-0520">NAD</keyword>
<dbReference type="PANTHER" id="PTHR42789:SF1">
    <property type="entry name" value="D-ISOMER SPECIFIC 2-HYDROXYACID DEHYDROGENASE FAMILY PROTEIN (AFU_ORTHOLOGUE AFUA_6G10090)"/>
    <property type="match status" value="1"/>
</dbReference>
<organism evidence="5">
    <name type="scientific">uncultured Eubacteriales bacterium</name>
    <dbReference type="NCBI Taxonomy" id="172733"/>
    <lineage>
        <taxon>Bacteria</taxon>
        <taxon>Bacillati</taxon>
        <taxon>Bacillota</taxon>
        <taxon>Clostridia</taxon>
        <taxon>Eubacteriales</taxon>
        <taxon>environmental samples</taxon>
    </lineage>
</organism>
<dbReference type="SUPFAM" id="SSF52283">
    <property type="entry name" value="Formate/glycerate dehydrogenase catalytic domain-like"/>
    <property type="match status" value="1"/>
</dbReference>
<dbReference type="CDD" id="cd12171">
    <property type="entry name" value="2-Hacid_dh_10"/>
    <property type="match status" value="1"/>
</dbReference>
<dbReference type="SUPFAM" id="SSF51735">
    <property type="entry name" value="NAD(P)-binding Rossmann-fold domains"/>
    <property type="match status" value="1"/>
</dbReference>
<proteinExistence type="inferred from homology"/>
<dbReference type="InterPro" id="IPR050857">
    <property type="entry name" value="D-2-hydroxyacid_DH"/>
</dbReference>
<evidence type="ECO:0000256" key="3">
    <source>
        <dbReference type="ARBA" id="ARBA00023027"/>
    </source>
</evidence>
<sequence length="351" mass="38230">MKIVVIGDIVVPCALLEEAAHSLAGDKEHTVKSILWPCEDRKEFQRRSLNLEKNGPTAEKVPDEAYAEVANADILLTHFCPVPADLIDAGKNLTLIGTCRGGMEHVDVQHATERNIPVIHCIRNAECTSDFAIGLMFAETRNIARAHAAIKQGNWRKDYVNSGYTTSMCEMTLGLVGLGHIGKLVAKKAAGIGMKQVLAYDPYVTQEALDAIGLPVKLVSQEELFRTCDIVSLHMRLTPETKNSIGKELLGMMKPTAYLINTSRAGVLDRDALIDALQNKSIGGAALDVFWDEPIPTDDPLIALDNLTMTPHTAGNVVDALPKSPLLLAKTILDYWATGKSDMVVNLKNLK</sequence>
<dbReference type="Pfam" id="PF02826">
    <property type="entry name" value="2-Hacid_dh_C"/>
    <property type="match status" value="1"/>
</dbReference>
<protein>
    <recommendedName>
        <fullName evidence="4">D-isomer specific 2-hydroxyacid dehydrogenase NAD-binding domain-containing protein</fullName>
    </recommendedName>
</protein>
<feature type="domain" description="D-isomer specific 2-hydroxyacid dehydrogenase NAD-binding" evidence="4">
    <location>
        <begin position="133"/>
        <end position="314"/>
    </location>
</feature>
<dbReference type="FunFam" id="3.40.50.720:FF:000203">
    <property type="entry name" value="D-3-phosphoglycerate dehydrogenase (SerA)"/>
    <property type="match status" value="1"/>
</dbReference>
<dbReference type="InterPro" id="IPR036291">
    <property type="entry name" value="NAD(P)-bd_dom_sf"/>
</dbReference>
<dbReference type="Gene3D" id="3.40.50.720">
    <property type="entry name" value="NAD(P)-binding Rossmann-like Domain"/>
    <property type="match status" value="2"/>
</dbReference>
<dbReference type="GO" id="GO:0051287">
    <property type="term" value="F:NAD binding"/>
    <property type="evidence" value="ECO:0007669"/>
    <property type="project" value="InterPro"/>
</dbReference>
<dbReference type="PANTHER" id="PTHR42789">
    <property type="entry name" value="D-ISOMER SPECIFIC 2-HYDROXYACID DEHYDROGENASE FAMILY PROTEIN (AFU_ORTHOLOGUE AFUA_6G10090)"/>
    <property type="match status" value="1"/>
</dbReference>
<evidence type="ECO:0000256" key="1">
    <source>
        <dbReference type="ARBA" id="ARBA00005854"/>
    </source>
</evidence>
<reference evidence="5" key="1">
    <citation type="submission" date="2016-04" db="EMBL/GenBank/DDBJ databases">
        <authorList>
            <person name="Evans L.H."/>
            <person name="Alamgir A."/>
            <person name="Owens N."/>
            <person name="Weber N.D."/>
            <person name="Virtaneva K."/>
            <person name="Barbian K."/>
            <person name="Babar A."/>
            <person name="Rosenke K."/>
        </authorList>
    </citation>
    <scope>NUCLEOTIDE SEQUENCE</scope>
    <source>
        <strain evidence="5">86</strain>
    </source>
</reference>